<accession>A0ABC9HGX4</accession>
<protein>
    <submittedName>
        <fullName evidence="2">Uncharacterized protein</fullName>
    </submittedName>
</protein>
<keyword evidence="1" id="KW-0812">Transmembrane</keyword>
<keyword evidence="1" id="KW-0472">Membrane</keyword>
<gene>
    <name evidence="2" type="ORF">FHB240107_LOCUS11933</name>
    <name evidence="3" type="ORF">FHB240107_LOCUS11934</name>
</gene>
<name>A0ABC9HGX4_FASHE</name>
<keyword evidence="4" id="KW-1185">Reference proteome</keyword>
<evidence type="ECO:0000313" key="4">
    <source>
        <dbReference type="Proteomes" id="UP001189180"/>
    </source>
</evidence>
<dbReference type="Proteomes" id="UP001189180">
    <property type="component" value="Unassembled WGS sequence"/>
</dbReference>
<sequence length="142" mass="15961">MSCANLTCRLDISRLILVSLLCCVIGACGPPWKITGCAQMQLMNISGQPVYAEPRCFLILSYDAALTVVKLYTRDSPGFTCLSNYTCLPLTPKILNYSGNWTNTGLTVVYGCCNSYRTKRITWNKILQQTRHQFYRNIPNCS</sequence>
<evidence type="ECO:0000313" key="3">
    <source>
        <dbReference type="EMBL" id="CAM0512696.1"/>
    </source>
</evidence>
<feature type="transmembrane region" description="Helical" evidence="1">
    <location>
        <begin position="12"/>
        <end position="32"/>
    </location>
</feature>
<dbReference type="EMBL" id="CANUEZ050000234">
    <property type="protein sequence ID" value="CAM0512696.1"/>
    <property type="molecule type" value="Genomic_DNA"/>
</dbReference>
<dbReference type="AlphaFoldDB" id="A0ABC9HGX4"/>
<dbReference type="EMBL" id="CANUEZ050000234">
    <property type="protein sequence ID" value="CAM0512695.1"/>
    <property type="molecule type" value="Genomic_DNA"/>
</dbReference>
<evidence type="ECO:0000313" key="2">
    <source>
        <dbReference type="EMBL" id="CAM0512695.1"/>
    </source>
</evidence>
<organism evidence="2 4">
    <name type="scientific">Fasciola hepatica</name>
    <name type="common">Liver fluke</name>
    <dbReference type="NCBI Taxonomy" id="6192"/>
    <lineage>
        <taxon>Eukaryota</taxon>
        <taxon>Metazoa</taxon>
        <taxon>Spiralia</taxon>
        <taxon>Lophotrochozoa</taxon>
        <taxon>Platyhelminthes</taxon>
        <taxon>Trematoda</taxon>
        <taxon>Digenea</taxon>
        <taxon>Plagiorchiida</taxon>
        <taxon>Echinostomata</taxon>
        <taxon>Echinostomatoidea</taxon>
        <taxon>Fasciolidae</taxon>
        <taxon>Fasciola</taxon>
    </lineage>
</organism>
<keyword evidence="1" id="KW-1133">Transmembrane helix</keyword>
<evidence type="ECO:0000256" key="1">
    <source>
        <dbReference type="SAM" id="Phobius"/>
    </source>
</evidence>
<reference evidence="2 4" key="1">
    <citation type="submission" date="2024-08" db="EMBL/GenBank/DDBJ databases">
        <authorList>
            <person name="Paterson S."/>
        </authorList>
    </citation>
    <scope>NUCLEOTIDE SEQUENCE [LARGE SCALE GENOMIC DNA]</scope>
</reference>
<proteinExistence type="predicted"/>
<comment type="caution">
    <text evidence="2">The sequence shown here is derived from an EMBL/GenBank/DDBJ whole genome shotgun (WGS) entry which is preliminary data.</text>
</comment>